<feature type="compositionally biased region" description="Acidic residues" evidence="9">
    <location>
        <begin position="24"/>
        <end position="34"/>
    </location>
</feature>
<dbReference type="SMART" id="SM00490">
    <property type="entry name" value="HELICc"/>
    <property type="match status" value="1"/>
</dbReference>
<evidence type="ECO:0000259" key="10">
    <source>
        <dbReference type="PROSITE" id="PS51192"/>
    </source>
</evidence>
<dbReference type="PROSITE" id="PS51194">
    <property type="entry name" value="HELICASE_CTER"/>
    <property type="match status" value="1"/>
</dbReference>
<keyword evidence="4" id="KW-0378">Hydrolase</keyword>
<dbReference type="Pfam" id="PF00176">
    <property type="entry name" value="SNF2-rel_dom"/>
    <property type="match status" value="1"/>
</dbReference>
<reference evidence="12 13" key="1">
    <citation type="submission" date="2023-04" db="EMBL/GenBank/DDBJ databases">
        <title>Genome of Basidiobolus ranarum AG-B5.</title>
        <authorList>
            <person name="Stajich J.E."/>
            <person name="Carter-House D."/>
            <person name="Gryganskyi A."/>
        </authorList>
    </citation>
    <scope>NUCLEOTIDE SEQUENCE [LARGE SCALE GENOMIC DNA]</scope>
    <source>
        <strain evidence="12 13">AG-B5</strain>
    </source>
</reference>
<evidence type="ECO:0000256" key="5">
    <source>
        <dbReference type="ARBA" id="ARBA00022806"/>
    </source>
</evidence>
<dbReference type="PANTHER" id="PTHR45797">
    <property type="entry name" value="RAD54-LIKE"/>
    <property type="match status" value="1"/>
</dbReference>
<organism evidence="12 13">
    <name type="scientific">Basidiobolus ranarum</name>
    <dbReference type="NCBI Taxonomy" id="34480"/>
    <lineage>
        <taxon>Eukaryota</taxon>
        <taxon>Fungi</taxon>
        <taxon>Fungi incertae sedis</taxon>
        <taxon>Zoopagomycota</taxon>
        <taxon>Entomophthoromycotina</taxon>
        <taxon>Basidiobolomycetes</taxon>
        <taxon>Basidiobolales</taxon>
        <taxon>Basidiobolaceae</taxon>
        <taxon>Basidiobolus</taxon>
    </lineage>
</organism>
<dbReference type="InterPro" id="IPR038718">
    <property type="entry name" value="SNF2-like_sf"/>
</dbReference>
<feature type="domain" description="Helicase ATP-binding" evidence="10">
    <location>
        <begin position="97"/>
        <end position="294"/>
    </location>
</feature>
<dbReference type="InterPro" id="IPR027417">
    <property type="entry name" value="P-loop_NTPase"/>
</dbReference>
<keyword evidence="13" id="KW-1185">Reference proteome</keyword>
<dbReference type="SMART" id="SM00487">
    <property type="entry name" value="DEXDc"/>
    <property type="match status" value="1"/>
</dbReference>
<dbReference type="Pfam" id="PF00271">
    <property type="entry name" value="Helicase_C"/>
    <property type="match status" value="1"/>
</dbReference>
<dbReference type="CDD" id="cd18793">
    <property type="entry name" value="SF2_C_SNF"/>
    <property type="match status" value="1"/>
</dbReference>
<name>A0ABR2VNG6_9FUNG</name>
<keyword evidence="5" id="KW-0347">Helicase</keyword>
<comment type="subcellular location">
    <subcellularLocation>
        <location evidence="1">Nucleus</location>
    </subcellularLocation>
</comment>
<evidence type="ECO:0000313" key="12">
    <source>
        <dbReference type="EMBL" id="KAK9685996.1"/>
    </source>
</evidence>
<evidence type="ECO:0000256" key="6">
    <source>
        <dbReference type="ARBA" id="ARBA00022840"/>
    </source>
</evidence>
<evidence type="ECO:0000256" key="2">
    <source>
        <dbReference type="ARBA" id="ARBA00007025"/>
    </source>
</evidence>
<comment type="similarity">
    <text evidence="2">Belongs to the SNF2/RAD54 helicase family.</text>
</comment>
<keyword evidence="7" id="KW-0238">DNA-binding</keyword>
<feature type="compositionally biased region" description="Basic and acidic residues" evidence="9">
    <location>
        <begin position="1"/>
        <end position="10"/>
    </location>
</feature>
<proteinExistence type="inferred from homology"/>
<evidence type="ECO:0000256" key="1">
    <source>
        <dbReference type="ARBA" id="ARBA00004123"/>
    </source>
</evidence>
<feature type="domain" description="Helicase C-terminal" evidence="11">
    <location>
        <begin position="465"/>
        <end position="634"/>
    </location>
</feature>
<accession>A0ABR2VNG6</accession>
<evidence type="ECO:0000256" key="8">
    <source>
        <dbReference type="ARBA" id="ARBA00023242"/>
    </source>
</evidence>
<feature type="region of interest" description="Disordered" evidence="9">
    <location>
        <begin position="1"/>
        <end position="36"/>
    </location>
</feature>
<evidence type="ECO:0000256" key="9">
    <source>
        <dbReference type="SAM" id="MobiDB-lite"/>
    </source>
</evidence>
<dbReference type="PROSITE" id="PS51192">
    <property type="entry name" value="HELICASE_ATP_BIND_1"/>
    <property type="match status" value="1"/>
</dbReference>
<dbReference type="SUPFAM" id="SSF52540">
    <property type="entry name" value="P-loop containing nucleoside triphosphate hydrolases"/>
    <property type="match status" value="2"/>
</dbReference>
<gene>
    <name evidence="12" type="ORF">K7432_015296</name>
</gene>
<sequence length="687" mass="80003">MRDRQVKGEDSYLLDINEPTEQNLSDEDCNEESEPFLRKTFPDPFACRRLVYKPEKQSQVMINYGHDQNQVDVWINPKLTRSLKEHQIRGVQFLWRSIVQANQHGCVLSQAMGLGKTFQVITFLYTLFREVKRGNNDIPRNLHSLKVLILCPPTLVDNWEAEFTKWLKDVDAPDSKAIASVQKLPSRLDQKHRAICEWAKQGEILIMSYQSFRELVIRDERDRLGTRLENTRQILTQAPSLVTADESHILKNEKTKIAVAMKKIQTQNRICLTGYPLQNRLEEYWTMINFVAQNYLGPLFEFRHQYILPITEGLFPESTMAEKQISASRLASLRDHIGPAVQRESNTVLEKDLPKRHQVVIVSRLTNIQMNMYKSFLAWCKNGSTMRPSILIRAHMLLRICDHPAVVKQFEYELGVEMENQNDNVADLENVTEEATKLSRTWTDLSQFLSRPDIENISHSNKIRILMTILAFSKKDGDKVLVFSRSIPMLNFIENAIASKPGPKIRYLRLDGNVPLSQRQHIIDLFNKMEEYDALLISSWVGSLGNNLTAANRVVICDVGWNPSVDEQAIARVYRYGQKKEVYVYRLITADTFEERLFRYNIHKIALFARVVDHRNPRNHFTREEMSQFMKEPRNNQKPHIPERLYNDEILNLCIGRNPYTIVDVLDPSCYMVEDEEYLAVKEEMKI</sequence>
<evidence type="ECO:0000313" key="13">
    <source>
        <dbReference type="Proteomes" id="UP001479436"/>
    </source>
</evidence>
<dbReference type="Gene3D" id="3.40.50.300">
    <property type="entry name" value="P-loop containing nucleotide triphosphate hydrolases"/>
    <property type="match status" value="1"/>
</dbReference>
<protein>
    <submittedName>
        <fullName evidence="12">Uncharacterized protein</fullName>
    </submittedName>
</protein>
<dbReference type="InterPro" id="IPR001650">
    <property type="entry name" value="Helicase_C-like"/>
</dbReference>
<comment type="caution">
    <text evidence="12">The sequence shown here is derived from an EMBL/GenBank/DDBJ whole genome shotgun (WGS) entry which is preliminary data.</text>
</comment>
<keyword evidence="8" id="KW-0539">Nucleus</keyword>
<dbReference type="InterPro" id="IPR014001">
    <property type="entry name" value="Helicase_ATP-bd"/>
</dbReference>
<evidence type="ECO:0000259" key="11">
    <source>
        <dbReference type="PROSITE" id="PS51194"/>
    </source>
</evidence>
<evidence type="ECO:0000256" key="4">
    <source>
        <dbReference type="ARBA" id="ARBA00022801"/>
    </source>
</evidence>
<dbReference type="Proteomes" id="UP001479436">
    <property type="component" value="Unassembled WGS sequence"/>
</dbReference>
<dbReference type="Gene3D" id="3.40.50.10810">
    <property type="entry name" value="Tandem AAA-ATPase domain"/>
    <property type="match status" value="1"/>
</dbReference>
<evidence type="ECO:0000256" key="3">
    <source>
        <dbReference type="ARBA" id="ARBA00022741"/>
    </source>
</evidence>
<dbReference type="EMBL" id="JASJQH010008904">
    <property type="protein sequence ID" value="KAK9685996.1"/>
    <property type="molecule type" value="Genomic_DNA"/>
</dbReference>
<dbReference type="InterPro" id="IPR049730">
    <property type="entry name" value="SNF2/RAD54-like_C"/>
</dbReference>
<evidence type="ECO:0000256" key="7">
    <source>
        <dbReference type="ARBA" id="ARBA00023125"/>
    </source>
</evidence>
<dbReference type="InterPro" id="IPR000330">
    <property type="entry name" value="SNF2_N"/>
</dbReference>
<dbReference type="PANTHER" id="PTHR45797:SF1">
    <property type="entry name" value="HELICASE ARIP4"/>
    <property type="match status" value="1"/>
</dbReference>
<keyword evidence="3" id="KW-0547">Nucleotide-binding</keyword>
<dbReference type="InterPro" id="IPR044574">
    <property type="entry name" value="ARIP4-like"/>
</dbReference>
<keyword evidence="6" id="KW-0067">ATP-binding</keyword>